<gene>
    <name evidence="2" type="ORF">BRAFLDRAFT_73365</name>
</gene>
<dbReference type="EMBL" id="GG666513">
    <property type="protein sequence ID" value="EEN60390.1"/>
    <property type="molecule type" value="Genomic_DNA"/>
</dbReference>
<evidence type="ECO:0000313" key="2">
    <source>
        <dbReference type="EMBL" id="EEN60390.1"/>
    </source>
</evidence>
<organism>
    <name type="scientific">Branchiostoma floridae</name>
    <name type="common">Florida lancelet</name>
    <name type="synonym">Amphioxus</name>
    <dbReference type="NCBI Taxonomy" id="7739"/>
    <lineage>
        <taxon>Eukaryota</taxon>
        <taxon>Metazoa</taxon>
        <taxon>Chordata</taxon>
        <taxon>Cephalochordata</taxon>
        <taxon>Leptocardii</taxon>
        <taxon>Amphioxiformes</taxon>
        <taxon>Branchiostomatidae</taxon>
        <taxon>Branchiostoma</taxon>
    </lineage>
</organism>
<proteinExistence type="predicted"/>
<name>C3YHF4_BRAFL</name>
<feature type="region of interest" description="Disordered" evidence="1">
    <location>
        <begin position="39"/>
        <end position="65"/>
    </location>
</feature>
<sequence>MHSSREILSSPIAQRKMSNKLFQLFRMEYIQDFFLQEHSPSPSRYSPHYTSREDPELQTRKARPSSKTLSNYRLVPFLAAVHDGDRYDKLSAALEAASNIEDVTVDLRLSFIKPLYVNTN</sequence>
<protein>
    <submittedName>
        <fullName evidence="2">Uncharacterized protein</fullName>
    </submittedName>
</protein>
<feature type="compositionally biased region" description="Basic and acidic residues" evidence="1">
    <location>
        <begin position="50"/>
        <end position="59"/>
    </location>
</feature>
<feature type="compositionally biased region" description="Low complexity" evidence="1">
    <location>
        <begin position="39"/>
        <end position="49"/>
    </location>
</feature>
<dbReference type="AlphaFoldDB" id="C3YHF4"/>
<accession>C3YHF4</accession>
<dbReference type="InParanoid" id="C3YHF4"/>
<evidence type="ECO:0000256" key="1">
    <source>
        <dbReference type="SAM" id="MobiDB-lite"/>
    </source>
</evidence>
<reference evidence="2" key="1">
    <citation type="journal article" date="2008" name="Nature">
        <title>The amphioxus genome and the evolution of the chordate karyotype.</title>
        <authorList>
            <consortium name="US DOE Joint Genome Institute (JGI-PGF)"/>
            <person name="Putnam N.H."/>
            <person name="Butts T."/>
            <person name="Ferrier D.E.K."/>
            <person name="Furlong R.F."/>
            <person name="Hellsten U."/>
            <person name="Kawashima T."/>
            <person name="Robinson-Rechavi M."/>
            <person name="Shoguchi E."/>
            <person name="Terry A."/>
            <person name="Yu J.-K."/>
            <person name="Benito-Gutierrez E.L."/>
            <person name="Dubchak I."/>
            <person name="Garcia-Fernandez J."/>
            <person name="Gibson-Brown J.J."/>
            <person name="Grigoriev I.V."/>
            <person name="Horton A.C."/>
            <person name="de Jong P.J."/>
            <person name="Jurka J."/>
            <person name="Kapitonov V.V."/>
            <person name="Kohara Y."/>
            <person name="Kuroki Y."/>
            <person name="Lindquist E."/>
            <person name="Lucas S."/>
            <person name="Osoegawa K."/>
            <person name="Pennacchio L.A."/>
            <person name="Salamov A.A."/>
            <person name="Satou Y."/>
            <person name="Sauka-Spengler T."/>
            <person name="Schmutz J."/>
            <person name="Shin-I T."/>
            <person name="Toyoda A."/>
            <person name="Bronner-Fraser M."/>
            <person name="Fujiyama A."/>
            <person name="Holland L.Z."/>
            <person name="Holland P.W.H."/>
            <person name="Satoh N."/>
            <person name="Rokhsar D.S."/>
        </authorList>
    </citation>
    <scope>NUCLEOTIDE SEQUENCE [LARGE SCALE GENOMIC DNA]</scope>
    <source>
        <strain evidence="2">S238N-H82</strain>
        <tissue evidence="2">Testes</tissue>
    </source>
</reference>